<evidence type="ECO:0000313" key="2">
    <source>
        <dbReference type="Proteomes" id="UP001498398"/>
    </source>
</evidence>
<gene>
    <name evidence="1" type="ORF">VKT23_014765</name>
</gene>
<protein>
    <submittedName>
        <fullName evidence="1">Uncharacterized protein</fullName>
    </submittedName>
</protein>
<dbReference type="EMBL" id="JBANRG010000046">
    <property type="protein sequence ID" value="KAK7445769.1"/>
    <property type="molecule type" value="Genomic_DNA"/>
</dbReference>
<keyword evidence="2" id="KW-1185">Reference proteome</keyword>
<name>A0ABR1IZL9_9AGAR</name>
<reference evidence="1 2" key="1">
    <citation type="submission" date="2024-01" db="EMBL/GenBank/DDBJ databases">
        <title>A draft genome for the cacao thread blight pathogen Marasmiellus scandens.</title>
        <authorList>
            <person name="Baruah I.K."/>
            <person name="Leung J."/>
            <person name="Bukari Y."/>
            <person name="Amoako-Attah I."/>
            <person name="Meinhardt L.W."/>
            <person name="Bailey B.A."/>
            <person name="Cohen S.P."/>
        </authorList>
    </citation>
    <scope>NUCLEOTIDE SEQUENCE [LARGE SCALE GENOMIC DNA]</scope>
    <source>
        <strain evidence="1 2">GH-19</strain>
    </source>
</reference>
<proteinExistence type="predicted"/>
<comment type="caution">
    <text evidence="1">The sequence shown here is derived from an EMBL/GenBank/DDBJ whole genome shotgun (WGS) entry which is preliminary data.</text>
</comment>
<dbReference type="Proteomes" id="UP001498398">
    <property type="component" value="Unassembled WGS sequence"/>
</dbReference>
<accession>A0ABR1IZL9</accession>
<sequence>MRDRQRDGPEHLHLFMGRGCRPISTIQRRREICNVELRKLFDSICQYYNGCDYGDDLAGVHNSSERLLERINQLYPGLDPCSLPSAPSMGVLAWRTHEVTLQRYPGLPPISLLHLHKILNTDSINVICDFYDALIASGFRFPPDKIDRNRSAESGAHLGVWMHYSLTPMITGEYILNVPSTSSMLWIDFFKF</sequence>
<evidence type="ECO:0000313" key="1">
    <source>
        <dbReference type="EMBL" id="KAK7445769.1"/>
    </source>
</evidence>
<organism evidence="1 2">
    <name type="scientific">Marasmiellus scandens</name>
    <dbReference type="NCBI Taxonomy" id="2682957"/>
    <lineage>
        <taxon>Eukaryota</taxon>
        <taxon>Fungi</taxon>
        <taxon>Dikarya</taxon>
        <taxon>Basidiomycota</taxon>
        <taxon>Agaricomycotina</taxon>
        <taxon>Agaricomycetes</taxon>
        <taxon>Agaricomycetidae</taxon>
        <taxon>Agaricales</taxon>
        <taxon>Marasmiineae</taxon>
        <taxon>Omphalotaceae</taxon>
        <taxon>Marasmiellus</taxon>
    </lineage>
</organism>